<accession>A0ACC1RUT8</accession>
<dbReference type="Proteomes" id="UP001148662">
    <property type="component" value="Unassembled WGS sequence"/>
</dbReference>
<organism evidence="1 2">
    <name type="scientific">Phlebia brevispora</name>
    <dbReference type="NCBI Taxonomy" id="194682"/>
    <lineage>
        <taxon>Eukaryota</taxon>
        <taxon>Fungi</taxon>
        <taxon>Dikarya</taxon>
        <taxon>Basidiomycota</taxon>
        <taxon>Agaricomycotina</taxon>
        <taxon>Agaricomycetes</taxon>
        <taxon>Polyporales</taxon>
        <taxon>Meruliaceae</taxon>
        <taxon>Phlebia</taxon>
    </lineage>
</organism>
<reference evidence="1" key="1">
    <citation type="submission" date="2022-07" db="EMBL/GenBank/DDBJ databases">
        <title>Genome Sequence of Phlebia brevispora.</title>
        <authorList>
            <person name="Buettner E."/>
        </authorList>
    </citation>
    <scope>NUCLEOTIDE SEQUENCE</scope>
    <source>
        <strain evidence="1">MPL23</strain>
    </source>
</reference>
<keyword evidence="2" id="KW-1185">Reference proteome</keyword>
<protein>
    <submittedName>
        <fullName evidence="1">Uncharacterized protein</fullName>
    </submittedName>
</protein>
<evidence type="ECO:0000313" key="1">
    <source>
        <dbReference type="EMBL" id="KAJ3525725.1"/>
    </source>
</evidence>
<name>A0ACC1RUT8_9APHY</name>
<proteinExistence type="predicted"/>
<comment type="caution">
    <text evidence="1">The sequence shown here is derived from an EMBL/GenBank/DDBJ whole genome shotgun (WGS) entry which is preliminary data.</text>
</comment>
<sequence length="163" mass="18345">MLYENYPAARPFLHFETEGALPWLETICSHVSSCYGFDDLEALRFPVEYEKALSGFLPAMQNVHTVVFPGISTFDRDVFCAKNPRMFPLLQKIVILDEAEFVSISAANSSGSSRSELAGLLETLKLRNDAKTVALCLPSRYVEYLGIFRRLAPTQAVQLCEDW</sequence>
<dbReference type="EMBL" id="JANHOG010002224">
    <property type="protein sequence ID" value="KAJ3525725.1"/>
    <property type="molecule type" value="Genomic_DNA"/>
</dbReference>
<evidence type="ECO:0000313" key="2">
    <source>
        <dbReference type="Proteomes" id="UP001148662"/>
    </source>
</evidence>
<gene>
    <name evidence="1" type="ORF">NM688_g8362</name>
</gene>